<keyword evidence="2" id="KW-0812">Transmembrane</keyword>
<name>A0AA51X6R8_9GAMM</name>
<protein>
    <submittedName>
        <fullName evidence="4">Sulfite exporter TauE/SafE family protein</fullName>
    </submittedName>
</protein>
<feature type="transmembrane region" description="Helical" evidence="2">
    <location>
        <begin position="162"/>
        <end position="185"/>
    </location>
</feature>
<keyword evidence="5" id="KW-1185">Reference proteome</keyword>
<feature type="transmembrane region" description="Helical" evidence="2">
    <location>
        <begin position="79"/>
        <end position="97"/>
    </location>
</feature>
<proteinExistence type="predicted"/>
<evidence type="ECO:0000313" key="5">
    <source>
        <dbReference type="Proteomes" id="UP001239782"/>
    </source>
</evidence>
<accession>A0AA51X6R8</accession>
<dbReference type="PANTHER" id="PTHR42208:SF1">
    <property type="entry name" value="HEAVY METAL TRANSPORTER"/>
    <property type="match status" value="1"/>
</dbReference>
<feature type="compositionally biased region" description="Polar residues" evidence="1">
    <location>
        <begin position="223"/>
        <end position="232"/>
    </location>
</feature>
<dbReference type="AlphaFoldDB" id="A0AA51X6R8"/>
<organism evidence="4 5">
    <name type="scientific">Pleionea litopenaei</name>
    <dbReference type="NCBI Taxonomy" id="3070815"/>
    <lineage>
        <taxon>Bacteria</taxon>
        <taxon>Pseudomonadati</taxon>
        <taxon>Pseudomonadota</taxon>
        <taxon>Gammaproteobacteria</taxon>
        <taxon>Oceanospirillales</taxon>
        <taxon>Pleioneaceae</taxon>
        <taxon>Pleionea</taxon>
    </lineage>
</organism>
<keyword evidence="2" id="KW-1133">Transmembrane helix</keyword>
<dbReference type="Pfam" id="PF13386">
    <property type="entry name" value="DsbD_2"/>
    <property type="match status" value="1"/>
</dbReference>
<evidence type="ECO:0000313" key="4">
    <source>
        <dbReference type="EMBL" id="WMS87144.1"/>
    </source>
</evidence>
<evidence type="ECO:0000259" key="3">
    <source>
        <dbReference type="Pfam" id="PF13386"/>
    </source>
</evidence>
<feature type="region of interest" description="Disordered" evidence="1">
    <location>
        <begin position="223"/>
        <end position="246"/>
    </location>
</feature>
<evidence type="ECO:0000256" key="2">
    <source>
        <dbReference type="SAM" id="Phobius"/>
    </source>
</evidence>
<feature type="domain" description="Urease accessory protein UreH-like transmembrane" evidence="3">
    <location>
        <begin position="8"/>
        <end position="209"/>
    </location>
</feature>
<evidence type="ECO:0000256" key="1">
    <source>
        <dbReference type="SAM" id="MobiDB-lite"/>
    </source>
</evidence>
<keyword evidence="2" id="KW-0472">Membrane</keyword>
<dbReference type="RefSeq" id="WP_309202283.1">
    <property type="nucleotide sequence ID" value="NZ_CP133548.1"/>
</dbReference>
<feature type="transmembrane region" description="Helical" evidence="2">
    <location>
        <begin position="55"/>
        <end position="72"/>
    </location>
</feature>
<dbReference type="InterPro" id="IPR039447">
    <property type="entry name" value="UreH-like_TM_dom"/>
</dbReference>
<sequence>MIEAILAGLLLGLGGSLHCVGMCGPIVTAFSLSTKQQSFSRTLVTTTTYNMGRMSTYLLLGIAVGLIGNVSDNLMFLKILRIIAAAALIGAGLAMLLQRQLFHSLEFLGRGIWQRIQPITKRLNPSRSLVQAYASGILWGLLPCGLVYTAITIALGQGELSLSALFMLSFGLGTFFPMLLMGIGFSQLNKWLKTRVARTLIAISMIALGSLALWPMISGSHQHASPSETDAPSSMHEHHHHSLVRSTGSTQFIAERNA</sequence>
<dbReference type="EMBL" id="CP133548">
    <property type="protein sequence ID" value="WMS87144.1"/>
    <property type="molecule type" value="Genomic_DNA"/>
</dbReference>
<dbReference type="Proteomes" id="UP001239782">
    <property type="component" value="Chromosome"/>
</dbReference>
<feature type="transmembrane region" description="Helical" evidence="2">
    <location>
        <begin position="132"/>
        <end position="155"/>
    </location>
</feature>
<feature type="transmembrane region" description="Helical" evidence="2">
    <location>
        <begin position="197"/>
        <end position="217"/>
    </location>
</feature>
<reference evidence="4 5" key="1">
    <citation type="submission" date="2023-08" db="EMBL/GenBank/DDBJ databases">
        <title>Pleionea litopenaei sp. nov., isolated from stomach of juvenile Litopenaeus vannamei.</title>
        <authorList>
            <person name="Rho A.M."/>
            <person name="Hwang C.Y."/>
        </authorList>
    </citation>
    <scope>NUCLEOTIDE SEQUENCE [LARGE SCALE GENOMIC DNA]</scope>
    <source>
        <strain evidence="4 5">HL-JVS1</strain>
    </source>
</reference>
<dbReference type="KEGG" id="plei:Q9312_18210"/>
<gene>
    <name evidence="4" type="ORF">Q9312_18210</name>
</gene>
<dbReference type="PANTHER" id="PTHR42208">
    <property type="entry name" value="HEAVY METAL TRANSPORTER-RELATED"/>
    <property type="match status" value="1"/>
</dbReference>